<evidence type="ECO:0000256" key="1">
    <source>
        <dbReference type="ARBA" id="ARBA00007092"/>
    </source>
</evidence>
<dbReference type="InterPro" id="IPR037493">
    <property type="entry name" value="ExoIII-like"/>
</dbReference>
<feature type="binding site" evidence="6">
    <location>
        <position position="148"/>
    </location>
    <ligand>
        <name>Mg(2+)</name>
        <dbReference type="ChEBI" id="CHEBI:18420"/>
        <label>1</label>
    </ligand>
</feature>
<keyword evidence="2 6" id="KW-0479">Metal-binding</keyword>
<feature type="binding site" evidence="6">
    <location>
        <position position="34"/>
    </location>
    <ligand>
        <name>Mg(2+)</name>
        <dbReference type="ChEBI" id="CHEBI:18420"/>
        <label>1</label>
    </ligand>
</feature>
<dbReference type="SUPFAM" id="SSF56219">
    <property type="entry name" value="DNase I-like"/>
    <property type="match status" value="1"/>
</dbReference>
<keyword evidence="3" id="KW-0378">Hydrolase</keyword>
<dbReference type="GO" id="GO:0046872">
    <property type="term" value="F:metal ion binding"/>
    <property type="evidence" value="ECO:0007669"/>
    <property type="project" value="UniProtKB-KW"/>
</dbReference>
<sequence length="269" mass="29598">MRIASWNVNSIRTRLEQLTSWLVRAAPDVVCLQETKVEDGSFPEAALSEVGYRSIVFGQKSYNGVAIAARFGLSIDDVKKGLDGDEEDVARRMLAATVEGVRIINVYVPNGQAVGTPAFAYKLAWLGRLRSELEARYSPDQQLLICGDFNVAPEPIDVAEPKKWEGQVLFHPDERAALGRLMEWGLVDAFRACHPGKAAYSWWDYRMGAFRRNKGLRIDLALVTRPLAARCTDVAIDTRPRELQRPSDHAPVVVELADGAAPPGAAPAA</sequence>
<feature type="site" description="Interaction with DNA substrate" evidence="7">
    <location>
        <position position="249"/>
    </location>
</feature>
<evidence type="ECO:0000313" key="10">
    <source>
        <dbReference type="Proteomes" id="UP000075260"/>
    </source>
</evidence>
<name>A0A150QVI0_SORCE</name>
<comment type="similarity">
    <text evidence="1">Belongs to the DNA repair enzymes AP/ExoA family.</text>
</comment>
<feature type="active site" description="Proton acceptor" evidence="5">
    <location>
        <position position="249"/>
    </location>
</feature>
<evidence type="ECO:0000259" key="8">
    <source>
        <dbReference type="Pfam" id="PF03372"/>
    </source>
</evidence>
<dbReference type="PANTHER" id="PTHR43250:SF2">
    <property type="entry name" value="EXODEOXYRIBONUCLEASE III"/>
    <property type="match status" value="1"/>
</dbReference>
<evidence type="ECO:0000256" key="7">
    <source>
        <dbReference type="PIRSR" id="PIRSR604808-3"/>
    </source>
</evidence>
<dbReference type="InterPro" id="IPR005135">
    <property type="entry name" value="Endo/exonuclease/phosphatase"/>
</dbReference>
<proteinExistence type="inferred from homology"/>
<dbReference type="NCBIfam" id="TIGR00633">
    <property type="entry name" value="xth"/>
    <property type="match status" value="1"/>
</dbReference>
<dbReference type="InterPro" id="IPR020847">
    <property type="entry name" value="AP_endonuclease_F1_BS"/>
</dbReference>
<dbReference type="GO" id="GO:0008311">
    <property type="term" value="F:double-stranded DNA 3'-5' DNA exonuclease activity"/>
    <property type="evidence" value="ECO:0007669"/>
    <property type="project" value="InterPro"/>
</dbReference>
<comment type="caution">
    <text evidence="9">The sequence shown here is derived from an EMBL/GenBank/DDBJ whole genome shotgun (WGS) entry which is preliminary data.</text>
</comment>
<dbReference type="RefSeq" id="WP_061606620.1">
    <property type="nucleotide sequence ID" value="NZ_JEMA01000297.1"/>
</dbReference>
<organism evidence="9 10">
    <name type="scientific">Sorangium cellulosum</name>
    <name type="common">Polyangium cellulosum</name>
    <dbReference type="NCBI Taxonomy" id="56"/>
    <lineage>
        <taxon>Bacteria</taxon>
        <taxon>Pseudomonadati</taxon>
        <taxon>Myxococcota</taxon>
        <taxon>Polyangia</taxon>
        <taxon>Polyangiales</taxon>
        <taxon>Polyangiaceae</taxon>
        <taxon>Sorangium</taxon>
    </lineage>
</organism>
<dbReference type="Proteomes" id="UP000075260">
    <property type="component" value="Unassembled WGS sequence"/>
</dbReference>
<evidence type="ECO:0000256" key="3">
    <source>
        <dbReference type="ARBA" id="ARBA00022801"/>
    </source>
</evidence>
<dbReference type="PROSITE" id="PS51435">
    <property type="entry name" value="AP_NUCLEASE_F1_4"/>
    <property type="match status" value="1"/>
</dbReference>
<dbReference type="GO" id="GO:0003677">
    <property type="term" value="F:DNA binding"/>
    <property type="evidence" value="ECO:0007669"/>
    <property type="project" value="InterPro"/>
</dbReference>
<dbReference type="InterPro" id="IPR036691">
    <property type="entry name" value="Endo/exonu/phosph_ase_sf"/>
</dbReference>
<evidence type="ECO:0000256" key="6">
    <source>
        <dbReference type="PIRSR" id="PIRSR604808-2"/>
    </source>
</evidence>
<dbReference type="EMBL" id="JEMA01000297">
    <property type="protein sequence ID" value="KYF72019.1"/>
    <property type="molecule type" value="Genomic_DNA"/>
</dbReference>
<reference evidence="9 10" key="1">
    <citation type="submission" date="2014-02" db="EMBL/GenBank/DDBJ databases">
        <title>The small core and large imbalanced accessory genome model reveals a collaborative survival strategy of Sorangium cellulosum strains in nature.</title>
        <authorList>
            <person name="Han K."/>
            <person name="Peng R."/>
            <person name="Blom J."/>
            <person name="Li Y.-Z."/>
        </authorList>
    </citation>
    <scope>NUCLEOTIDE SEQUENCE [LARGE SCALE GENOMIC DNA]</scope>
    <source>
        <strain evidence="9 10">So0008-312</strain>
    </source>
</reference>
<evidence type="ECO:0000256" key="5">
    <source>
        <dbReference type="PIRSR" id="PIRSR604808-1"/>
    </source>
</evidence>
<evidence type="ECO:0000313" key="9">
    <source>
        <dbReference type="EMBL" id="KYF72019.1"/>
    </source>
</evidence>
<feature type="active site" evidence="5">
    <location>
        <position position="107"/>
    </location>
</feature>
<gene>
    <name evidence="9" type="ORF">BE15_14800</name>
</gene>
<dbReference type="AlphaFoldDB" id="A0A150QVI0"/>
<dbReference type="GO" id="GO:0004519">
    <property type="term" value="F:endonuclease activity"/>
    <property type="evidence" value="ECO:0007669"/>
    <property type="project" value="InterPro"/>
</dbReference>
<evidence type="ECO:0000256" key="4">
    <source>
        <dbReference type="ARBA" id="ARBA00022842"/>
    </source>
</evidence>
<feature type="binding site" evidence="6">
    <location>
        <position position="7"/>
    </location>
    <ligand>
        <name>Mg(2+)</name>
        <dbReference type="ChEBI" id="CHEBI:18420"/>
        <label>1</label>
    </ligand>
</feature>
<dbReference type="GO" id="GO:0006281">
    <property type="term" value="P:DNA repair"/>
    <property type="evidence" value="ECO:0007669"/>
    <property type="project" value="InterPro"/>
</dbReference>
<protein>
    <submittedName>
        <fullName evidence="9">Exodeoxyribonuclease III</fullName>
    </submittedName>
</protein>
<comment type="cofactor">
    <cofactor evidence="6">
        <name>Mg(2+)</name>
        <dbReference type="ChEBI" id="CHEBI:18420"/>
    </cofactor>
    <cofactor evidence="6">
        <name>Mn(2+)</name>
        <dbReference type="ChEBI" id="CHEBI:29035"/>
    </cofactor>
    <text evidence="6">Probably binds two magnesium or manganese ions per subunit.</text>
</comment>
<feature type="domain" description="Endonuclease/exonuclease/phosphatase" evidence="8">
    <location>
        <begin position="4"/>
        <end position="249"/>
    </location>
</feature>
<accession>A0A150QVI0</accession>
<dbReference type="NCBIfam" id="TIGR00195">
    <property type="entry name" value="exoDNase_III"/>
    <property type="match status" value="1"/>
</dbReference>
<keyword evidence="6" id="KW-0464">Manganese</keyword>
<feature type="binding site" evidence="6">
    <location>
        <position position="248"/>
    </location>
    <ligand>
        <name>Mg(2+)</name>
        <dbReference type="ChEBI" id="CHEBI:18420"/>
        <label>1</label>
    </ligand>
</feature>
<feature type="site" description="Important for catalytic activity" evidence="7">
    <location>
        <position position="219"/>
    </location>
</feature>
<feature type="binding site" evidence="6">
    <location>
        <position position="249"/>
    </location>
    <ligand>
        <name>Mg(2+)</name>
        <dbReference type="ChEBI" id="CHEBI:18420"/>
        <label>1</label>
    </ligand>
</feature>
<dbReference type="Gene3D" id="3.60.10.10">
    <property type="entry name" value="Endonuclease/exonuclease/phosphatase"/>
    <property type="match status" value="1"/>
</dbReference>
<dbReference type="Pfam" id="PF03372">
    <property type="entry name" value="Exo_endo_phos"/>
    <property type="match status" value="1"/>
</dbReference>
<evidence type="ECO:0000256" key="2">
    <source>
        <dbReference type="ARBA" id="ARBA00022723"/>
    </source>
</evidence>
<feature type="binding site" evidence="6">
    <location>
        <position position="150"/>
    </location>
    <ligand>
        <name>Mg(2+)</name>
        <dbReference type="ChEBI" id="CHEBI:18420"/>
        <label>1</label>
    </ligand>
</feature>
<keyword evidence="4 6" id="KW-0460">Magnesium</keyword>
<dbReference type="PROSITE" id="PS00726">
    <property type="entry name" value="AP_NUCLEASE_F1_1"/>
    <property type="match status" value="1"/>
</dbReference>
<feature type="site" description="Transition state stabilizer" evidence="7">
    <location>
        <position position="150"/>
    </location>
</feature>
<dbReference type="OrthoDB" id="9803914at2"/>
<dbReference type="InterPro" id="IPR004808">
    <property type="entry name" value="AP_endonuc_1"/>
</dbReference>
<dbReference type="CDD" id="cd09086">
    <property type="entry name" value="ExoIII-like_AP-endo"/>
    <property type="match status" value="1"/>
</dbReference>
<feature type="active site" description="Proton donor/acceptor" evidence="5">
    <location>
        <position position="148"/>
    </location>
</feature>
<dbReference type="PANTHER" id="PTHR43250">
    <property type="entry name" value="EXODEOXYRIBONUCLEASE III"/>
    <property type="match status" value="1"/>
</dbReference>